<dbReference type="AlphaFoldDB" id="A0A6C0HYD8"/>
<name>A0A6C0HYD8_9ZZZZ</name>
<feature type="domain" description="2OGFeDO JBP1/TET oxygenase" evidence="6">
    <location>
        <begin position="117"/>
        <end position="261"/>
    </location>
</feature>
<evidence type="ECO:0000256" key="2">
    <source>
        <dbReference type="ARBA" id="ARBA00022723"/>
    </source>
</evidence>
<evidence type="ECO:0000313" key="7">
    <source>
        <dbReference type="EMBL" id="QHT85539.1"/>
    </source>
</evidence>
<keyword evidence="5" id="KW-0408">Iron</keyword>
<sequence>MKVAKKKTDEEMKRLENTFIKPSDIDTILRDDATVYTEDGKLLLLFRKKKLTGGQEFYDIIADYMKRHPSTNRGTASGSTTKNTRENPKIQTTITGYFDRWSPIHKHLFKKKGIKTPIEVRETAFLADYPDEFEKMVPFIEQIDRLYKKYLPEYYEKQYKKAKETHFKIADTSFTSTTINLNFTTTIHKDKGDDDEGYGNLATIQRGNYTGAETCFPQYGIGVDVREGDILLMDVHQWHANLPIKLEKGAERMSVVCYLRKKLWERTRHKSRAFMKRHNKTVKSLKERIS</sequence>
<evidence type="ECO:0000256" key="3">
    <source>
        <dbReference type="ARBA" id="ARBA00022964"/>
    </source>
</evidence>
<dbReference type="EMBL" id="MN740042">
    <property type="protein sequence ID" value="QHT85539.1"/>
    <property type="molecule type" value="Genomic_DNA"/>
</dbReference>
<keyword evidence="2" id="KW-0479">Metal-binding</keyword>
<dbReference type="InterPro" id="IPR024779">
    <property type="entry name" value="2OGFeDO_JBP1/TET_oxygenase_dom"/>
</dbReference>
<dbReference type="Pfam" id="PF12851">
    <property type="entry name" value="Tet_JBP"/>
    <property type="match status" value="1"/>
</dbReference>
<evidence type="ECO:0000256" key="5">
    <source>
        <dbReference type="ARBA" id="ARBA00023004"/>
    </source>
</evidence>
<dbReference type="GO" id="GO:0051213">
    <property type="term" value="F:dioxygenase activity"/>
    <property type="evidence" value="ECO:0007669"/>
    <property type="project" value="UniProtKB-KW"/>
</dbReference>
<accession>A0A6C0HYD8</accession>
<evidence type="ECO:0000256" key="4">
    <source>
        <dbReference type="ARBA" id="ARBA00023002"/>
    </source>
</evidence>
<dbReference type="GO" id="GO:0046872">
    <property type="term" value="F:metal ion binding"/>
    <property type="evidence" value="ECO:0007669"/>
    <property type="project" value="UniProtKB-KW"/>
</dbReference>
<evidence type="ECO:0000259" key="6">
    <source>
        <dbReference type="Pfam" id="PF12851"/>
    </source>
</evidence>
<protein>
    <recommendedName>
        <fullName evidence="6">2OGFeDO JBP1/TET oxygenase domain-containing protein</fullName>
    </recommendedName>
</protein>
<evidence type="ECO:0000256" key="1">
    <source>
        <dbReference type="ARBA" id="ARBA00001954"/>
    </source>
</evidence>
<proteinExistence type="predicted"/>
<keyword evidence="3" id="KW-0223">Dioxygenase</keyword>
<organism evidence="7">
    <name type="scientific">viral metagenome</name>
    <dbReference type="NCBI Taxonomy" id="1070528"/>
    <lineage>
        <taxon>unclassified sequences</taxon>
        <taxon>metagenomes</taxon>
        <taxon>organismal metagenomes</taxon>
    </lineage>
</organism>
<dbReference type="Gene3D" id="3.60.130.30">
    <property type="match status" value="1"/>
</dbReference>
<keyword evidence="4" id="KW-0560">Oxidoreductase</keyword>
<comment type="cofactor">
    <cofactor evidence="1">
        <name>Fe(2+)</name>
        <dbReference type="ChEBI" id="CHEBI:29033"/>
    </cofactor>
</comment>
<reference evidence="7" key="1">
    <citation type="journal article" date="2020" name="Nature">
        <title>Giant virus diversity and host interactions through global metagenomics.</title>
        <authorList>
            <person name="Schulz F."/>
            <person name="Roux S."/>
            <person name="Paez-Espino D."/>
            <person name="Jungbluth S."/>
            <person name="Walsh D.A."/>
            <person name="Denef V.J."/>
            <person name="McMahon K.D."/>
            <person name="Konstantinidis K.T."/>
            <person name="Eloe-Fadrosh E.A."/>
            <person name="Kyrpides N.C."/>
            <person name="Woyke T."/>
        </authorList>
    </citation>
    <scope>NUCLEOTIDE SEQUENCE</scope>
    <source>
        <strain evidence="7">GVMAG-M-3300023184-17</strain>
    </source>
</reference>